<reference evidence="1" key="1">
    <citation type="submission" date="2014-09" db="EMBL/GenBank/DDBJ databases">
        <authorList>
            <person name="Magalhaes I.L.F."/>
            <person name="Oliveira U."/>
            <person name="Santos F.R."/>
            <person name="Vidigal T.H.D.A."/>
            <person name="Brescovit A.D."/>
            <person name="Santos A.J."/>
        </authorList>
    </citation>
    <scope>NUCLEOTIDE SEQUENCE</scope>
    <source>
        <tissue evidence="1">Shoot tissue taken approximately 20 cm above the soil surface</tissue>
    </source>
</reference>
<reference evidence="1" key="2">
    <citation type="journal article" date="2015" name="Data Brief">
        <title>Shoot transcriptome of the giant reed, Arundo donax.</title>
        <authorList>
            <person name="Barrero R.A."/>
            <person name="Guerrero F.D."/>
            <person name="Moolhuijzen P."/>
            <person name="Goolsby J.A."/>
            <person name="Tidwell J."/>
            <person name="Bellgard S.E."/>
            <person name="Bellgard M.I."/>
        </authorList>
    </citation>
    <scope>NUCLEOTIDE SEQUENCE</scope>
    <source>
        <tissue evidence="1">Shoot tissue taken approximately 20 cm above the soil surface</tissue>
    </source>
</reference>
<dbReference type="EMBL" id="GBRH01223644">
    <property type="protein sequence ID" value="JAD74251.1"/>
    <property type="molecule type" value="Transcribed_RNA"/>
</dbReference>
<evidence type="ECO:0000313" key="1">
    <source>
        <dbReference type="EMBL" id="JAD74251.1"/>
    </source>
</evidence>
<dbReference type="AlphaFoldDB" id="A0A0A9CF88"/>
<accession>A0A0A9CF88</accession>
<name>A0A0A9CF88_ARUDO</name>
<proteinExistence type="predicted"/>
<organism evidence="1">
    <name type="scientific">Arundo donax</name>
    <name type="common">Giant reed</name>
    <name type="synonym">Donax arundinaceus</name>
    <dbReference type="NCBI Taxonomy" id="35708"/>
    <lineage>
        <taxon>Eukaryota</taxon>
        <taxon>Viridiplantae</taxon>
        <taxon>Streptophyta</taxon>
        <taxon>Embryophyta</taxon>
        <taxon>Tracheophyta</taxon>
        <taxon>Spermatophyta</taxon>
        <taxon>Magnoliopsida</taxon>
        <taxon>Liliopsida</taxon>
        <taxon>Poales</taxon>
        <taxon>Poaceae</taxon>
        <taxon>PACMAD clade</taxon>
        <taxon>Arundinoideae</taxon>
        <taxon>Arundineae</taxon>
        <taxon>Arundo</taxon>
    </lineage>
</organism>
<protein>
    <submittedName>
        <fullName evidence="1">Uncharacterized protein</fullName>
    </submittedName>
</protein>
<sequence>MARFDSLPRTCMASSNSNSLLPASFSFTRFWSPLIHFGSLNRLLYSLRLCRFFGRSNTPSKQLLKPRFASDCTANDSRQLRPASVEQNSRQFFLLMPVTARLRNPVSLRMSCRTAFPLAIFTAPSVCRAFSFLMPCGT</sequence>